<dbReference type="InterPro" id="IPR005883">
    <property type="entry name" value="PilM"/>
</dbReference>
<evidence type="ECO:0000313" key="5">
    <source>
        <dbReference type="Proteomes" id="UP000193334"/>
    </source>
</evidence>
<dbReference type="AlphaFoldDB" id="A0A1W6LPA9"/>
<dbReference type="Gene3D" id="3.30.1490.300">
    <property type="match status" value="1"/>
</dbReference>
<sequence>MASGSEYVWALDVGSRALRALHLRLDGETVEVLESELIEHRHLLSAPEVGEEQKEQYAAETIKKFASKHDLRGEEVAISVPGQTSFARFVKLPPVDKKQLTKLVRHEAAQQIPFDIHEVEWDYELMSEEDSPDTSIGIFAIKNELVESILSHYTEAGIRVNYVQMAPMAIYNYAAYEFPDVLKNPGKAIVLLDIGTDNTNLVVCSGNSVWQRCIPMGGNDFTEAVSDAFKIDFEKAEKLKRNSQSSKYAKQIFQAMRRTYTELSEEIQRSLGYYSDAHKVDFVRVIGLGGGFKLQGLAKYLQQSLGIKMFMPTEFKKVRLSSGVSAASFHQNILDNSVAYGIGLQALGKAPINANLLPTNVARTMAWKQKSVYMYAAAFIFLIACIAAFGKSMADKIAYSANQDTRREVRAVIDRAQDAISKLEQQKQKDEKLEEKISKYMDYFDNRDIIPSVVQGIGFCMPNAENNPEQSELYEAFQNGNIEKVKQTPRSERKQIFVSSLVIDYTDSIKTTAFSETRKQTDRGGTDRTASPFGGGGGFDPFGGGGGGFDPFGGGGGTMGGMQTGAEGEQRTDEEETEEDGPGFVVVVEGYSPYSEIGKIMDPVGVGDNKDKWGFVTRLENFKEVFERYDIELYQKESSNHFEYETGPVSPESSEMPVGIGIEKTVERLDPEESKAKAGQEILEEETVLIDPVTGEEMSKVVKTDQSGVIQFDDYGEKEYVIRDHWFKLKFKFLWKDAPEADSETEVSE</sequence>
<keyword evidence="3" id="KW-0812">Transmembrane</keyword>
<dbReference type="InterPro" id="IPR043129">
    <property type="entry name" value="ATPase_NBD"/>
</dbReference>
<evidence type="ECO:0000256" key="3">
    <source>
        <dbReference type="SAM" id="Phobius"/>
    </source>
</evidence>
<dbReference type="NCBIfam" id="TIGR01175">
    <property type="entry name" value="pilM"/>
    <property type="match status" value="1"/>
</dbReference>
<reference evidence="5" key="1">
    <citation type="submission" date="2017-04" db="EMBL/GenBank/DDBJ databases">
        <title>Comparative genomics and description of representatives of a novel lineage of planctomycetes thriving in anoxic sediments.</title>
        <authorList>
            <person name="Spring S."/>
            <person name="Bunk B."/>
            <person name="Sproer C."/>
        </authorList>
    </citation>
    <scope>NUCLEOTIDE SEQUENCE [LARGE SCALE GENOMIC DNA]</scope>
    <source>
        <strain evidence="5">ST-PulAB-D4</strain>
    </source>
</reference>
<dbReference type="RefSeq" id="WP_085756236.1">
    <property type="nucleotide sequence ID" value="NZ_CP021023.1"/>
</dbReference>
<gene>
    <name evidence="4" type="ORF">STSP1_02024</name>
</gene>
<protein>
    <submittedName>
        <fullName evidence="4">Ethanolamine utilization protein EutJ</fullName>
    </submittedName>
</protein>
<dbReference type="InterPro" id="IPR050696">
    <property type="entry name" value="FtsA/MreB"/>
</dbReference>
<accession>A0A1W6LPA9</accession>
<keyword evidence="1" id="KW-0175">Coiled coil</keyword>
<keyword evidence="3" id="KW-1133">Transmembrane helix</keyword>
<evidence type="ECO:0000256" key="1">
    <source>
        <dbReference type="SAM" id="Coils"/>
    </source>
</evidence>
<feature type="coiled-coil region" evidence="1">
    <location>
        <begin position="406"/>
        <end position="443"/>
    </location>
</feature>
<feature type="region of interest" description="Disordered" evidence="2">
    <location>
        <begin position="514"/>
        <end position="580"/>
    </location>
</feature>
<evidence type="ECO:0000313" key="4">
    <source>
        <dbReference type="EMBL" id="ARN57607.1"/>
    </source>
</evidence>
<dbReference type="Proteomes" id="UP000193334">
    <property type="component" value="Chromosome"/>
</dbReference>
<dbReference type="PANTHER" id="PTHR32432">
    <property type="entry name" value="CELL DIVISION PROTEIN FTSA-RELATED"/>
    <property type="match status" value="1"/>
</dbReference>
<dbReference type="Gene3D" id="3.30.420.40">
    <property type="match status" value="2"/>
</dbReference>
<keyword evidence="5" id="KW-1185">Reference proteome</keyword>
<dbReference type="PANTHER" id="PTHR32432:SF3">
    <property type="entry name" value="ETHANOLAMINE UTILIZATION PROTEIN EUTJ"/>
    <property type="match status" value="1"/>
</dbReference>
<dbReference type="Pfam" id="PF11104">
    <property type="entry name" value="PilM_2"/>
    <property type="match status" value="1"/>
</dbReference>
<feature type="compositionally biased region" description="Basic and acidic residues" evidence="2">
    <location>
        <begin position="516"/>
        <end position="526"/>
    </location>
</feature>
<dbReference type="KEGG" id="pbp:STSP1_02024"/>
<feature type="transmembrane region" description="Helical" evidence="3">
    <location>
        <begin position="372"/>
        <end position="390"/>
    </location>
</feature>
<dbReference type="SUPFAM" id="SSF53067">
    <property type="entry name" value="Actin-like ATPase domain"/>
    <property type="match status" value="2"/>
</dbReference>
<feature type="compositionally biased region" description="Gly residues" evidence="2">
    <location>
        <begin position="533"/>
        <end position="563"/>
    </location>
</feature>
<dbReference type="EMBL" id="CP021023">
    <property type="protein sequence ID" value="ARN57607.1"/>
    <property type="molecule type" value="Genomic_DNA"/>
</dbReference>
<organism evidence="4 5">
    <name type="scientific">Sedimentisphaera salicampi</name>
    <dbReference type="NCBI Taxonomy" id="1941349"/>
    <lineage>
        <taxon>Bacteria</taxon>
        <taxon>Pseudomonadati</taxon>
        <taxon>Planctomycetota</taxon>
        <taxon>Phycisphaerae</taxon>
        <taxon>Sedimentisphaerales</taxon>
        <taxon>Sedimentisphaeraceae</taxon>
        <taxon>Sedimentisphaera</taxon>
    </lineage>
</organism>
<keyword evidence="3" id="KW-0472">Membrane</keyword>
<dbReference type="STRING" id="1941349.STSP1_02024"/>
<proteinExistence type="predicted"/>
<dbReference type="CDD" id="cd24049">
    <property type="entry name" value="ASKHA_NBD_PilM"/>
    <property type="match status" value="1"/>
</dbReference>
<evidence type="ECO:0000256" key="2">
    <source>
        <dbReference type="SAM" id="MobiDB-lite"/>
    </source>
</evidence>
<name>A0A1W6LPA9_9BACT</name>